<evidence type="ECO:0000259" key="3">
    <source>
        <dbReference type="Pfam" id="PF24661"/>
    </source>
</evidence>
<dbReference type="OrthoDB" id="2351415at2"/>
<feature type="transmembrane region" description="Helical" evidence="1">
    <location>
        <begin position="99"/>
        <end position="125"/>
    </location>
</feature>
<dbReference type="Proteomes" id="UP000002512">
    <property type="component" value="Chromosome"/>
</dbReference>
<dbReference type="STRING" id="210007.SMU_485"/>
<keyword evidence="5" id="KW-1185">Reference proteome</keyword>
<dbReference type="EMBL" id="AE014133">
    <property type="protein sequence ID" value="AAN58231.1"/>
    <property type="molecule type" value="Genomic_DNA"/>
</dbReference>
<dbReference type="InterPro" id="IPR047793">
    <property type="entry name" value="LiaF_C"/>
</dbReference>
<keyword evidence="1" id="KW-0472">Membrane</keyword>
<proteinExistence type="predicted"/>
<dbReference type="InterPro" id="IPR056066">
    <property type="entry name" value="DUF7649"/>
</dbReference>
<reference evidence="4 5" key="1">
    <citation type="journal article" date="2002" name="Proc. Natl. Acad. Sci. U.S.A.">
        <title>Genome sequence of Streptococcus mutans UA159, a cariogenic dental pathogen.</title>
        <authorList>
            <person name="Ajdic D."/>
            <person name="McShan W.M."/>
            <person name="McLaughlin R.E."/>
            <person name="Savic G."/>
            <person name="Chang J."/>
            <person name="Carson M.B."/>
            <person name="Primeaux C."/>
            <person name="Tian R."/>
            <person name="Kenton S."/>
            <person name="Jia H."/>
            <person name="Lin S."/>
            <person name="Qian Y."/>
            <person name="Li S."/>
            <person name="Zhu H."/>
            <person name="Najar F."/>
            <person name="Lai H."/>
            <person name="White J."/>
            <person name="Roe B.A."/>
            <person name="Ferretti J.J."/>
        </authorList>
    </citation>
    <scope>NUCLEOTIDE SEQUENCE [LARGE SCALE GENOMIC DNA]</scope>
    <source>
        <strain evidence="5">ATCC 700610 / UA159</strain>
    </source>
</reference>
<dbReference type="InterPro" id="IPR016975">
    <property type="entry name" value="Cell_wall_LiaF"/>
</dbReference>
<dbReference type="NCBIfam" id="NF040535">
    <property type="entry name" value="LiaF_C_term"/>
    <property type="match status" value="1"/>
</dbReference>
<gene>
    <name evidence="4" type="ordered locus">SMU_485</name>
</gene>
<name>Q8DVK0_STRMU</name>
<evidence type="ECO:0000313" key="5">
    <source>
        <dbReference type="Proteomes" id="UP000002512"/>
    </source>
</evidence>
<dbReference type="Pfam" id="PF09922">
    <property type="entry name" value="LiaF-like_C"/>
    <property type="match status" value="1"/>
</dbReference>
<keyword evidence="1" id="KW-1133">Transmembrane helix</keyword>
<evidence type="ECO:0000259" key="2">
    <source>
        <dbReference type="Pfam" id="PF09922"/>
    </source>
</evidence>
<dbReference type="KEGG" id="smu:SMU_485"/>
<dbReference type="PATRIC" id="fig|210007.7.peg.425"/>
<dbReference type="GO" id="GO:0016020">
    <property type="term" value="C:membrane"/>
    <property type="evidence" value="ECO:0007669"/>
    <property type="project" value="InterPro"/>
</dbReference>
<feature type="transmembrane region" description="Helical" evidence="1">
    <location>
        <begin position="70"/>
        <end position="87"/>
    </location>
</feature>
<organism evidence="4 5">
    <name type="scientific">Streptococcus mutans serotype c (strain ATCC 700610 / UA159)</name>
    <dbReference type="NCBI Taxonomy" id="210007"/>
    <lineage>
        <taxon>Bacteria</taxon>
        <taxon>Bacillati</taxon>
        <taxon>Bacillota</taxon>
        <taxon>Bacilli</taxon>
        <taxon>Lactobacillales</taxon>
        <taxon>Streptococcaceae</taxon>
        <taxon>Streptococcus</taxon>
    </lineage>
</organism>
<dbReference type="AlphaFoldDB" id="Q8DVK0"/>
<accession>Q8DVK0</accession>
<dbReference type="PhylomeDB" id="Q8DVK0"/>
<dbReference type="Pfam" id="PF24661">
    <property type="entry name" value="DUF7649"/>
    <property type="match status" value="1"/>
</dbReference>
<feature type="domain" description="Cell wall-active antibiotics response LiaF-like C-terminal" evidence="2">
    <location>
        <begin position="156"/>
        <end position="269"/>
    </location>
</feature>
<evidence type="ECO:0000256" key="1">
    <source>
        <dbReference type="SAM" id="Phobius"/>
    </source>
</evidence>
<sequence length="272" mass="30940">MASLIFEKFSLSLVLFGLDQEVKFILNFDTMTNNCRTEGSLMRKFQFFLVVETILIALAFMTILASNLSSFILIVVITLLALRFYRLGSRNDFLLTASLLLLFLIFMLNPYTIAAVLVGILYVMINHFAQVKKKNRYALLTLQEEGLDVTKKPHQWIGNDEHVETDTYAFDDINVIRLSGSDVINLSQVIVSEQNNVVMIRKVYGPTKILVPVDVSVSLDVSSIYGYVRFFDAPEYDLRNEEIRLSDHIDGRTKSVKIIINVIAGLVEVERI</sequence>
<evidence type="ECO:0000313" key="4">
    <source>
        <dbReference type="EMBL" id="AAN58231.1"/>
    </source>
</evidence>
<dbReference type="PIRSF" id="PIRSF031509">
    <property type="entry name" value="Cell_wall_LiaF/YvqF"/>
    <property type="match status" value="1"/>
</dbReference>
<dbReference type="eggNOG" id="COG4758">
    <property type="taxonomic scope" value="Bacteria"/>
</dbReference>
<protein>
    <submittedName>
        <fullName evidence="4">Uncharacterized protein</fullName>
    </submittedName>
</protein>
<feature type="transmembrane region" description="Helical" evidence="1">
    <location>
        <begin position="45"/>
        <end position="64"/>
    </location>
</feature>
<dbReference type="InterPro" id="IPR024425">
    <property type="entry name" value="LiaF-like_C"/>
</dbReference>
<feature type="domain" description="DUF7649" evidence="3">
    <location>
        <begin position="42"/>
        <end position="126"/>
    </location>
</feature>
<keyword evidence="1" id="KW-0812">Transmembrane</keyword>
<dbReference type="HOGENOM" id="CLU_074089_2_0_9"/>